<feature type="region of interest" description="Disordered" evidence="2">
    <location>
        <begin position="144"/>
        <end position="175"/>
    </location>
</feature>
<organism evidence="3 4">
    <name type="scientific">Desulfovibrio fairfieldensis</name>
    <dbReference type="NCBI Taxonomy" id="44742"/>
    <lineage>
        <taxon>Bacteria</taxon>
        <taxon>Pseudomonadati</taxon>
        <taxon>Thermodesulfobacteriota</taxon>
        <taxon>Desulfovibrionia</taxon>
        <taxon>Desulfovibrionales</taxon>
        <taxon>Desulfovibrionaceae</taxon>
        <taxon>Desulfovibrio</taxon>
    </lineage>
</organism>
<dbReference type="KEGG" id="dfi:AXF13_01235"/>
<proteinExistence type="predicted"/>
<evidence type="ECO:0000313" key="4">
    <source>
        <dbReference type="Proteomes" id="UP000069241"/>
    </source>
</evidence>
<evidence type="ECO:0000256" key="2">
    <source>
        <dbReference type="SAM" id="MobiDB-lite"/>
    </source>
</evidence>
<accession>A0A109W3J5</accession>
<reference evidence="4" key="1">
    <citation type="submission" date="2016-02" db="EMBL/GenBank/DDBJ databases">
        <authorList>
            <person name="Holder M.E."/>
            <person name="Ajami N.J."/>
            <person name="Petrosino J.F."/>
        </authorList>
    </citation>
    <scope>NUCLEOTIDE SEQUENCE [LARGE SCALE GENOMIC DNA]</scope>
    <source>
        <strain evidence="4">CCUG 45958</strain>
    </source>
</reference>
<gene>
    <name evidence="3" type="ORF">AXF13_01235</name>
</gene>
<keyword evidence="1" id="KW-0175">Coiled coil</keyword>
<name>A0A109W3J5_9BACT</name>
<keyword evidence="4" id="KW-1185">Reference proteome</keyword>
<dbReference type="AlphaFoldDB" id="A0A109W3J5"/>
<evidence type="ECO:0000256" key="1">
    <source>
        <dbReference type="SAM" id="Coils"/>
    </source>
</evidence>
<evidence type="ECO:0000313" key="3">
    <source>
        <dbReference type="EMBL" id="AMD88850.1"/>
    </source>
</evidence>
<sequence>MDGGYRGGNVPFFSTEDLSNADLRVHRLDWEEFQQRGMQEKRNITIKDVPVSTAAVCTPNPEFQLAEAQKQIESLHQWNKRLNDQNQELRTELAAASQPQEVVTVDAALWENSFRAACSVLVKIVGNNETGITRSTLENRMKDVASGGRTHTKADRIAWESLPDKHKSGPGRPKK</sequence>
<dbReference type="Proteomes" id="UP000069241">
    <property type="component" value="Chromosome"/>
</dbReference>
<feature type="coiled-coil region" evidence="1">
    <location>
        <begin position="65"/>
        <end position="92"/>
    </location>
</feature>
<feature type="compositionally biased region" description="Basic and acidic residues" evidence="2">
    <location>
        <begin position="152"/>
        <end position="167"/>
    </location>
</feature>
<dbReference type="EMBL" id="CP014229">
    <property type="protein sequence ID" value="AMD88850.1"/>
    <property type="molecule type" value="Genomic_DNA"/>
</dbReference>
<protein>
    <submittedName>
        <fullName evidence="3">Uncharacterized protein</fullName>
    </submittedName>
</protein>